<protein>
    <submittedName>
        <fullName evidence="1">Uncharacterized protein</fullName>
    </submittedName>
</protein>
<organism evidence="1 2">
    <name type="scientific">Phaeosphaeria nodorum (strain SN15 / ATCC MYA-4574 / FGSC 10173)</name>
    <name type="common">Glume blotch fungus</name>
    <name type="synonym">Parastagonospora nodorum</name>
    <dbReference type="NCBI Taxonomy" id="321614"/>
    <lineage>
        <taxon>Eukaryota</taxon>
        <taxon>Fungi</taxon>
        <taxon>Dikarya</taxon>
        <taxon>Ascomycota</taxon>
        <taxon>Pezizomycotina</taxon>
        <taxon>Dothideomycetes</taxon>
        <taxon>Pleosporomycetidae</taxon>
        <taxon>Pleosporales</taxon>
        <taxon>Pleosporineae</taxon>
        <taxon>Phaeosphaeriaceae</taxon>
        <taxon>Parastagonospora</taxon>
    </lineage>
</organism>
<dbReference type="VEuPathDB" id="FungiDB:JI435_445530"/>
<name>A0A7U2IAJ0_PHANO</name>
<reference evidence="2" key="1">
    <citation type="journal article" date="2021" name="BMC Genomics">
        <title>Chromosome-level genome assembly and manually-curated proteome of model necrotroph Parastagonospora nodorum Sn15 reveals a genome-wide trove of candidate effector homologs, and redundancy of virulence-related functions within an accessory chromosome.</title>
        <authorList>
            <person name="Bertazzoni S."/>
            <person name="Jones D.A.B."/>
            <person name="Phan H.T."/>
            <person name="Tan K.-C."/>
            <person name="Hane J.K."/>
        </authorList>
    </citation>
    <scope>NUCLEOTIDE SEQUENCE [LARGE SCALE GENOMIC DNA]</scope>
    <source>
        <strain evidence="2">SN15 / ATCC MYA-4574 / FGSC 10173)</strain>
    </source>
</reference>
<gene>
    <name evidence="1" type="ORF">JI435_445530</name>
</gene>
<proteinExistence type="predicted"/>
<evidence type="ECO:0000313" key="2">
    <source>
        <dbReference type="Proteomes" id="UP000663193"/>
    </source>
</evidence>
<dbReference type="AlphaFoldDB" id="A0A7U2IAJ0"/>
<accession>A0A7U2IAJ0</accession>
<evidence type="ECO:0000313" key="1">
    <source>
        <dbReference type="EMBL" id="QRD06248.1"/>
    </source>
</evidence>
<sequence>MNLSGCSSKIKFATDVVAPGAIYIKNRYGQLQDEVAKPWKLNLFVLDSAHYSRLHRNWPWRRQHLEQLQEEHNVQHRVLILYYDASTTEAYARPVLKQMRREKKYYRRCC</sequence>
<keyword evidence="2" id="KW-1185">Reference proteome</keyword>
<dbReference type="Proteomes" id="UP000663193">
    <property type="component" value="Chromosome 20"/>
</dbReference>
<dbReference type="EMBL" id="CP069042">
    <property type="protein sequence ID" value="QRD06248.1"/>
    <property type="molecule type" value="Genomic_DNA"/>
</dbReference>